<dbReference type="HOGENOM" id="CLU_2236119_0_0_1"/>
<accession>W7DZ36</accession>
<dbReference type="Proteomes" id="UP000054337">
    <property type="component" value="Unassembled WGS sequence"/>
</dbReference>
<dbReference type="GeneID" id="26257364"/>
<reference evidence="1 2" key="1">
    <citation type="journal article" date="2013" name="PLoS Genet.">
        <title>Comparative genome structure, secondary metabolite, and effector coding capacity across Cochliobolus pathogens.</title>
        <authorList>
            <person name="Condon B.J."/>
            <person name="Leng Y."/>
            <person name="Wu D."/>
            <person name="Bushley K.E."/>
            <person name="Ohm R.A."/>
            <person name="Otillar R."/>
            <person name="Martin J."/>
            <person name="Schackwitz W."/>
            <person name="Grimwood J."/>
            <person name="MohdZainudin N."/>
            <person name="Xue C."/>
            <person name="Wang R."/>
            <person name="Manning V.A."/>
            <person name="Dhillon B."/>
            <person name="Tu Z.J."/>
            <person name="Steffenson B.J."/>
            <person name="Salamov A."/>
            <person name="Sun H."/>
            <person name="Lowry S."/>
            <person name="LaButti K."/>
            <person name="Han J."/>
            <person name="Copeland A."/>
            <person name="Lindquist E."/>
            <person name="Barry K."/>
            <person name="Schmutz J."/>
            <person name="Baker S.E."/>
            <person name="Ciuffetti L.M."/>
            <person name="Grigoriev I.V."/>
            <person name="Zhong S."/>
            <person name="Turgeon B.G."/>
        </authorList>
    </citation>
    <scope>NUCLEOTIDE SEQUENCE [LARGE SCALE GENOMIC DNA]</scope>
    <source>
        <strain evidence="1 2">FI3</strain>
    </source>
</reference>
<evidence type="ECO:0000313" key="1">
    <source>
        <dbReference type="EMBL" id="EUN21391.1"/>
    </source>
</evidence>
<dbReference type="AlphaFoldDB" id="W7DZ36"/>
<evidence type="ECO:0000313" key="2">
    <source>
        <dbReference type="Proteomes" id="UP000054337"/>
    </source>
</evidence>
<protein>
    <recommendedName>
        <fullName evidence="3">RGS domain-containing protein</fullName>
    </recommendedName>
</protein>
<sequence length="105" mass="12476">MNESILARYAEFFNQPLVNSELYTQVNEMLDNSRLIAEFSQFYRQRMHENECTSITCQSVPTLEEIKYMLKQEEKIRMSLKHVRDIVLSHHQSTLVFATEDCELI</sequence>
<organism evidence="1 2">
    <name type="scientific">Bipolaris victoriae (strain FI3)</name>
    <name type="common">Victoria blight of oats agent</name>
    <name type="synonym">Cochliobolus victoriae</name>
    <dbReference type="NCBI Taxonomy" id="930091"/>
    <lineage>
        <taxon>Eukaryota</taxon>
        <taxon>Fungi</taxon>
        <taxon>Dikarya</taxon>
        <taxon>Ascomycota</taxon>
        <taxon>Pezizomycotina</taxon>
        <taxon>Dothideomycetes</taxon>
        <taxon>Pleosporomycetidae</taxon>
        <taxon>Pleosporales</taxon>
        <taxon>Pleosporineae</taxon>
        <taxon>Pleosporaceae</taxon>
        <taxon>Bipolaris</taxon>
    </lineage>
</organism>
<keyword evidence="2" id="KW-1185">Reference proteome</keyword>
<name>W7DZ36_BIPV3</name>
<gene>
    <name evidence="1" type="ORF">COCVIDRAFT_42649</name>
</gene>
<dbReference type="RefSeq" id="XP_014550966.1">
    <property type="nucleotide sequence ID" value="XM_014695480.1"/>
</dbReference>
<evidence type="ECO:0008006" key="3">
    <source>
        <dbReference type="Google" id="ProtNLM"/>
    </source>
</evidence>
<dbReference type="EMBL" id="KI968850">
    <property type="protein sequence ID" value="EUN21391.1"/>
    <property type="molecule type" value="Genomic_DNA"/>
</dbReference>
<proteinExistence type="predicted"/>